<gene>
    <name evidence="1" type="ORF">DNTS_021721</name>
</gene>
<dbReference type="EMBL" id="SRMA01026909">
    <property type="protein sequence ID" value="TRY65488.1"/>
    <property type="molecule type" value="Genomic_DNA"/>
</dbReference>
<sequence>MHLPENQSCICPNNQADKVLETSNNAFSPQGCSRPVDLASDPPFQAGFTHKGSLCNQPWPGFEPFSHVPSPNFRFKHHFQCFRTSIVCTQHYMCSRQVLLSPVCSCLMVPPQISVFPMLTQPRWIQINRSSLQPNNSDYVPRPQSKGLHQRSGIDLSLPGSFTHVPSEPETLEPLQLTDLLESEATSTQTEKDGGGLSHIKSDTEGDLDMDFIDFLLSSESNLNILMGDDPPREMLKKTNMEKEETKKSLQSHFLPEYLQDVLEKQSTGTEAIPTGNHLFSGHCLAHSIFSFFPRSILKLQAGNLQERKTQFYKYLQKLMKAASRSLCRS</sequence>
<organism evidence="1 2">
    <name type="scientific">Danionella cerebrum</name>
    <dbReference type="NCBI Taxonomy" id="2873325"/>
    <lineage>
        <taxon>Eukaryota</taxon>
        <taxon>Metazoa</taxon>
        <taxon>Chordata</taxon>
        <taxon>Craniata</taxon>
        <taxon>Vertebrata</taxon>
        <taxon>Euteleostomi</taxon>
        <taxon>Actinopterygii</taxon>
        <taxon>Neopterygii</taxon>
        <taxon>Teleostei</taxon>
        <taxon>Ostariophysi</taxon>
        <taxon>Cypriniformes</taxon>
        <taxon>Danionidae</taxon>
        <taxon>Danioninae</taxon>
        <taxon>Danionella</taxon>
    </lineage>
</organism>
<protein>
    <submittedName>
        <fullName evidence="1">Uncharacterized protein</fullName>
    </submittedName>
</protein>
<dbReference type="Proteomes" id="UP000316079">
    <property type="component" value="Unassembled WGS sequence"/>
</dbReference>
<dbReference type="AlphaFoldDB" id="A0A553NJA3"/>
<evidence type="ECO:0000313" key="2">
    <source>
        <dbReference type="Proteomes" id="UP000316079"/>
    </source>
</evidence>
<accession>A0A553NJA3</accession>
<evidence type="ECO:0000313" key="1">
    <source>
        <dbReference type="EMBL" id="TRY65488.1"/>
    </source>
</evidence>
<reference evidence="1 2" key="1">
    <citation type="journal article" date="2019" name="Sci. Data">
        <title>Hybrid genome assembly and annotation of Danionella translucida.</title>
        <authorList>
            <person name="Kadobianskyi M."/>
            <person name="Schulze L."/>
            <person name="Schuelke M."/>
            <person name="Judkewitz B."/>
        </authorList>
    </citation>
    <scope>NUCLEOTIDE SEQUENCE [LARGE SCALE GENOMIC DNA]</scope>
    <source>
        <strain evidence="1 2">Bolton</strain>
    </source>
</reference>
<comment type="caution">
    <text evidence="1">The sequence shown here is derived from an EMBL/GenBank/DDBJ whole genome shotgun (WGS) entry which is preliminary data.</text>
</comment>
<name>A0A553NJA3_9TELE</name>
<proteinExistence type="predicted"/>
<keyword evidence="2" id="KW-1185">Reference proteome</keyword>